<keyword evidence="2" id="KW-0808">Transferase</keyword>
<evidence type="ECO:0000259" key="1">
    <source>
        <dbReference type="PROSITE" id="PS51186"/>
    </source>
</evidence>
<dbReference type="GO" id="GO:0016747">
    <property type="term" value="F:acyltransferase activity, transferring groups other than amino-acyl groups"/>
    <property type="evidence" value="ECO:0007669"/>
    <property type="project" value="InterPro"/>
</dbReference>
<dbReference type="Pfam" id="PF00583">
    <property type="entry name" value="Acetyltransf_1"/>
    <property type="match status" value="1"/>
</dbReference>
<gene>
    <name evidence="2" type="ORF">E5991_09305</name>
</gene>
<feature type="domain" description="N-acetyltransferase" evidence="1">
    <location>
        <begin position="23"/>
        <end position="192"/>
    </location>
</feature>
<name>A0A4S4F3D0_9BIFI</name>
<dbReference type="InterPro" id="IPR000182">
    <property type="entry name" value="GNAT_dom"/>
</dbReference>
<dbReference type="RefSeq" id="WP_136511770.1">
    <property type="nucleotide sequence ID" value="NZ_SSTF01000040.1"/>
</dbReference>
<sequence length="247" mass="27833">MTFEQIKNLLRRWSERHIPDGTIRIIVARDDMEAQMIWGLLTEQIEHGWDQRIEYPGANPHDLFRPTLVGAWSGDDLIGGAFVMPDEQDAENYRLVAGDHGAQIIERYCVMIQGIATLPQHRGKGVGTRLKGFCEQWARQHDALLILSIPTTDQAHALNRRCGYHALGPLVPLIMQPHDAHRGLAPMLMPFDDTVPGSRWAFKTLGHSASASFRIGQPDTTQIPGRSDNQRIRIHWIADTFPTGHQS</sequence>
<comment type="caution">
    <text evidence="2">The sequence shown here is derived from an EMBL/GenBank/DDBJ whole genome shotgun (WGS) entry which is preliminary data.</text>
</comment>
<dbReference type="EMBL" id="SSTF01000040">
    <property type="protein sequence ID" value="THG24041.1"/>
    <property type="molecule type" value="Genomic_DNA"/>
</dbReference>
<protein>
    <submittedName>
        <fullName evidence="2">GNAT family N-acetyltransferase</fullName>
    </submittedName>
</protein>
<reference evidence="2 3" key="1">
    <citation type="submission" date="2019-04" db="EMBL/GenBank/DDBJ databases">
        <title>Microbes associate with the intestines of laboratory mice.</title>
        <authorList>
            <person name="Navarre W."/>
            <person name="Wong E."/>
            <person name="Huang K.C."/>
            <person name="Tropini C."/>
            <person name="Ng K."/>
            <person name="Yu B."/>
        </authorList>
    </citation>
    <scope>NUCLEOTIDE SEQUENCE [LARGE SCALE GENOMIC DNA]</scope>
    <source>
        <strain evidence="2 3">NM87_A27A</strain>
    </source>
</reference>
<evidence type="ECO:0000313" key="3">
    <source>
        <dbReference type="Proteomes" id="UP000306798"/>
    </source>
</evidence>
<dbReference type="Proteomes" id="UP000306798">
    <property type="component" value="Unassembled WGS sequence"/>
</dbReference>
<dbReference type="PROSITE" id="PS51186">
    <property type="entry name" value="GNAT"/>
    <property type="match status" value="1"/>
</dbReference>
<evidence type="ECO:0000313" key="2">
    <source>
        <dbReference type="EMBL" id="THG24041.1"/>
    </source>
</evidence>
<dbReference type="SUPFAM" id="SSF55729">
    <property type="entry name" value="Acyl-CoA N-acyltransferases (Nat)"/>
    <property type="match status" value="1"/>
</dbReference>
<dbReference type="InterPro" id="IPR016181">
    <property type="entry name" value="Acyl_CoA_acyltransferase"/>
</dbReference>
<dbReference type="CDD" id="cd04301">
    <property type="entry name" value="NAT_SF"/>
    <property type="match status" value="1"/>
</dbReference>
<organism evidence="2 3">
    <name type="scientific">Bifidobacterium pseudolongum</name>
    <dbReference type="NCBI Taxonomy" id="1694"/>
    <lineage>
        <taxon>Bacteria</taxon>
        <taxon>Bacillati</taxon>
        <taxon>Actinomycetota</taxon>
        <taxon>Actinomycetes</taxon>
        <taxon>Bifidobacteriales</taxon>
        <taxon>Bifidobacteriaceae</taxon>
        <taxon>Bifidobacterium</taxon>
    </lineage>
</organism>
<accession>A0A4S4F3D0</accession>
<dbReference type="AlphaFoldDB" id="A0A4S4F3D0"/>
<proteinExistence type="predicted"/>
<dbReference type="Gene3D" id="3.40.630.30">
    <property type="match status" value="1"/>
</dbReference>